<feature type="compositionally biased region" description="Pro residues" evidence="1">
    <location>
        <begin position="587"/>
        <end position="606"/>
    </location>
</feature>
<feature type="region of interest" description="Disordered" evidence="1">
    <location>
        <begin position="819"/>
        <end position="858"/>
    </location>
</feature>
<feature type="compositionally biased region" description="Low complexity" evidence="1">
    <location>
        <begin position="550"/>
        <end position="578"/>
    </location>
</feature>
<evidence type="ECO:0000313" key="3">
    <source>
        <dbReference type="Proteomes" id="UP000308197"/>
    </source>
</evidence>
<feature type="compositionally biased region" description="Basic and acidic residues" evidence="1">
    <location>
        <begin position="841"/>
        <end position="851"/>
    </location>
</feature>
<feature type="compositionally biased region" description="Low complexity" evidence="1">
    <location>
        <begin position="343"/>
        <end position="363"/>
    </location>
</feature>
<name>A0A5C3NQ82_9APHY</name>
<feature type="compositionally biased region" description="Low complexity" evidence="1">
    <location>
        <begin position="819"/>
        <end position="829"/>
    </location>
</feature>
<feature type="compositionally biased region" description="Basic residues" evidence="1">
    <location>
        <begin position="416"/>
        <end position="428"/>
    </location>
</feature>
<feature type="compositionally biased region" description="Acidic residues" evidence="1">
    <location>
        <begin position="444"/>
        <end position="464"/>
    </location>
</feature>
<evidence type="ECO:0000313" key="2">
    <source>
        <dbReference type="EMBL" id="TFK79716.1"/>
    </source>
</evidence>
<evidence type="ECO:0000256" key="1">
    <source>
        <dbReference type="SAM" id="MobiDB-lite"/>
    </source>
</evidence>
<feature type="compositionally biased region" description="Acidic residues" evidence="1">
    <location>
        <begin position="474"/>
        <end position="484"/>
    </location>
</feature>
<dbReference type="Proteomes" id="UP000308197">
    <property type="component" value="Unassembled WGS sequence"/>
</dbReference>
<sequence>MDPATVELQFYQVEQALPASTSQAARQRHSKKKGKKGGKPGNQGHFHGSRAAFIDEFLPTFIKLKGTKRAIQRKFWDAFWAAYWTRFPWYYALDEDPETTSREAPEETDEVLAQKSTVIQETQARIRAHLRYRRQVQLRGIINAWDTYFPDPRETLNPPPAPRRLSSWQLYMSKKAEEVQAEFETRWPSTGLHNDFRLSFRGQIARELLEKEDLEYREALNAEVEELHAADMALEKENAKAADAAIPLEEQIKARDNLVGLAQPMLETMRKRTGMYFALVAGVPLLEGSREFQLKIVTAGKTAGPVPLPWHLAEQERFKVDIMGSFTRFLTLTEEYKQRTENMSAGSAAATSGPSMPSGAPMTLNDADSTPAPSEEPLAAAPQASKSVANSKSKAKSSNKKSAQNAKSTKAAKGPSKGKAKAKPKKKGSGSSKDSDAFTPSSESDSDSDSDSDSSSEGEGEDGSEDRTPNAEDPNAEDEYEDPPEGVQLPTIESLGVSAAIIAYFNTLSPEDQRRRLYSWATFTPFMKAHMLPSICAKEAEARAKRAAAERPPAAPSTHTPASTPAASSPAAPTASTAESRTVQPSDPTPPITPPAISSPPLPPQAPLTGLSTPGLTSRPSTDLSAAAGLRTDGLDASQSPDTTHAQSATAIAAGGSPDDRAPSTCARNPSSGPPRDTSMSPGALEDLAASDVVIVNEEGWPKWIREMFDFVEARGLGPTFMRIVEWWTVLERSYDFKSGKGFAVEHRPPQIGHWMRVQRPPTGGEGDWQNLMVPGQNGLMMVILSLVWWKEVAETTQAAWEAAVKDVSWVVNSMVKAAARSSDNSDASRNTRKRSTRGSQDSEKEGERASKRTRTRK</sequence>
<dbReference type="AlphaFoldDB" id="A0A5C3NQ82"/>
<keyword evidence="3" id="KW-1185">Reference proteome</keyword>
<feature type="compositionally biased region" description="Polar residues" evidence="1">
    <location>
        <begin position="637"/>
        <end position="650"/>
    </location>
</feature>
<protein>
    <submittedName>
        <fullName evidence="2">Uncharacterized protein</fullName>
    </submittedName>
</protein>
<feature type="region of interest" description="Disordered" evidence="1">
    <location>
        <begin position="543"/>
        <end position="683"/>
    </location>
</feature>
<accession>A0A5C3NQ82</accession>
<reference evidence="2 3" key="1">
    <citation type="journal article" date="2019" name="Nat. Ecol. Evol.">
        <title>Megaphylogeny resolves global patterns of mushroom evolution.</title>
        <authorList>
            <person name="Varga T."/>
            <person name="Krizsan K."/>
            <person name="Foldi C."/>
            <person name="Dima B."/>
            <person name="Sanchez-Garcia M."/>
            <person name="Sanchez-Ramirez S."/>
            <person name="Szollosi G.J."/>
            <person name="Szarkandi J.G."/>
            <person name="Papp V."/>
            <person name="Albert L."/>
            <person name="Andreopoulos W."/>
            <person name="Angelini C."/>
            <person name="Antonin V."/>
            <person name="Barry K.W."/>
            <person name="Bougher N.L."/>
            <person name="Buchanan P."/>
            <person name="Buyck B."/>
            <person name="Bense V."/>
            <person name="Catcheside P."/>
            <person name="Chovatia M."/>
            <person name="Cooper J."/>
            <person name="Damon W."/>
            <person name="Desjardin D."/>
            <person name="Finy P."/>
            <person name="Geml J."/>
            <person name="Haridas S."/>
            <person name="Hughes K."/>
            <person name="Justo A."/>
            <person name="Karasinski D."/>
            <person name="Kautmanova I."/>
            <person name="Kiss B."/>
            <person name="Kocsube S."/>
            <person name="Kotiranta H."/>
            <person name="LaButti K.M."/>
            <person name="Lechner B.E."/>
            <person name="Liimatainen K."/>
            <person name="Lipzen A."/>
            <person name="Lukacs Z."/>
            <person name="Mihaltcheva S."/>
            <person name="Morgado L.N."/>
            <person name="Niskanen T."/>
            <person name="Noordeloos M.E."/>
            <person name="Ohm R.A."/>
            <person name="Ortiz-Santana B."/>
            <person name="Ovrebo C."/>
            <person name="Racz N."/>
            <person name="Riley R."/>
            <person name="Savchenko A."/>
            <person name="Shiryaev A."/>
            <person name="Soop K."/>
            <person name="Spirin V."/>
            <person name="Szebenyi C."/>
            <person name="Tomsovsky M."/>
            <person name="Tulloss R.E."/>
            <person name="Uehling J."/>
            <person name="Grigoriev I.V."/>
            <person name="Vagvolgyi C."/>
            <person name="Papp T."/>
            <person name="Martin F.M."/>
            <person name="Miettinen O."/>
            <person name="Hibbett D.S."/>
            <person name="Nagy L.G."/>
        </authorList>
    </citation>
    <scope>NUCLEOTIDE SEQUENCE [LARGE SCALE GENOMIC DNA]</scope>
    <source>
        <strain evidence="2 3">HHB13444</strain>
    </source>
</reference>
<organism evidence="2 3">
    <name type="scientific">Polyporus arcularius HHB13444</name>
    <dbReference type="NCBI Taxonomy" id="1314778"/>
    <lineage>
        <taxon>Eukaryota</taxon>
        <taxon>Fungi</taxon>
        <taxon>Dikarya</taxon>
        <taxon>Basidiomycota</taxon>
        <taxon>Agaricomycotina</taxon>
        <taxon>Agaricomycetes</taxon>
        <taxon>Polyporales</taxon>
        <taxon>Polyporaceae</taxon>
        <taxon>Polyporus</taxon>
    </lineage>
</organism>
<feature type="region of interest" description="Disordered" evidence="1">
    <location>
        <begin position="341"/>
        <end position="492"/>
    </location>
</feature>
<feature type="compositionally biased region" description="Low complexity" evidence="1">
    <location>
        <begin position="371"/>
        <end position="392"/>
    </location>
</feature>
<proteinExistence type="predicted"/>
<feature type="compositionally biased region" description="Low complexity" evidence="1">
    <location>
        <begin position="400"/>
        <end position="415"/>
    </location>
</feature>
<feature type="compositionally biased region" description="Polar residues" evidence="1">
    <location>
        <begin position="610"/>
        <end position="624"/>
    </location>
</feature>
<dbReference type="InParanoid" id="A0A5C3NQ82"/>
<dbReference type="EMBL" id="ML211952">
    <property type="protein sequence ID" value="TFK79716.1"/>
    <property type="molecule type" value="Genomic_DNA"/>
</dbReference>
<feature type="region of interest" description="Disordered" evidence="1">
    <location>
        <begin position="19"/>
        <end position="46"/>
    </location>
</feature>
<feature type="compositionally biased region" description="Basic residues" evidence="1">
    <location>
        <begin position="26"/>
        <end position="38"/>
    </location>
</feature>
<gene>
    <name evidence="2" type="ORF">K466DRAFT_605927</name>
</gene>